<reference evidence="2 3" key="1">
    <citation type="submission" date="2019-06" db="EMBL/GenBank/DDBJ databases">
        <title>Draft genomes of female and male turbot (Scophthalmus maximus).</title>
        <authorList>
            <person name="Xu H."/>
            <person name="Xu X.-W."/>
            <person name="Shao C."/>
            <person name="Chen S."/>
        </authorList>
    </citation>
    <scope>NUCLEOTIDE SEQUENCE [LARGE SCALE GENOMIC DNA]</scope>
    <source>
        <strain evidence="2">Ysfricsl-2016a</strain>
        <tissue evidence="2">Blood</tissue>
    </source>
</reference>
<dbReference type="SUPFAM" id="SSF56672">
    <property type="entry name" value="DNA/RNA polymerases"/>
    <property type="match status" value="1"/>
</dbReference>
<organism evidence="2 3">
    <name type="scientific">Scophthalmus maximus</name>
    <name type="common">Turbot</name>
    <name type="synonym">Psetta maxima</name>
    <dbReference type="NCBI Taxonomy" id="52904"/>
    <lineage>
        <taxon>Eukaryota</taxon>
        <taxon>Metazoa</taxon>
        <taxon>Chordata</taxon>
        <taxon>Craniata</taxon>
        <taxon>Vertebrata</taxon>
        <taxon>Euteleostomi</taxon>
        <taxon>Actinopterygii</taxon>
        <taxon>Neopterygii</taxon>
        <taxon>Teleostei</taxon>
        <taxon>Neoteleostei</taxon>
        <taxon>Acanthomorphata</taxon>
        <taxon>Carangaria</taxon>
        <taxon>Pleuronectiformes</taxon>
        <taxon>Pleuronectoidei</taxon>
        <taxon>Scophthalmidae</taxon>
        <taxon>Scophthalmus</taxon>
    </lineage>
</organism>
<sequence>MADAFNNYFIESVSEISHKFTVNQRREYPALSATQSFTITNITETEVIDLIRSLKPSKAKDVFGMDPNMLKDLGSALATPIASIINLSISSGHFPKAWKSAINTPVFKSGDSTSLHNYRPISILPAVSKIAEKWVAQQIVHHLNSSSPSLHAMQFGFRSKHSTEMATCLLIEKIKFFLDKGGVVGAVFLDLRKAFDTVNHSVLLTKLSKFNSKRYLKLTYKVLHELAPDPLAEFISQRNSLERVTRGSVRGDRYIPLRRSTFTELDEGLTHFVGQGQAIMDSCPICHCYFSTLHKHLKNTHCVSNVQERQILLNLAAGRVNICAAPCPVLGWNYMLTRLDRHVKQSHAELTNPERTAMLFEVKRRLTLRLMGDTRTADQFYMANPDHSEAAEVRFTVIWTVLGSVLSTSPTPPWKMTKKILSIVNNDKRDKQMSSVAMEKEVIRSFEHSQEVCTDAHSQISAPILLNAMKIKLEPMFTVL</sequence>
<dbReference type="EMBL" id="VEVO01000007">
    <property type="protein sequence ID" value="KAF0039256.1"/>
    <property type="molecule type" value="Genomic_DNA"/>
</dbReference>
<dbReference type="Pfam" id="PF00078">
    <property type="entry name" value="RVT_1"/>
    <property type="match status" value="1"/>
</dbReference>
<feature type="domain" description="Reverse transcriptase" evidence="1">
    <location>
        <begin position="115"/>
        <end position="217"/>
    </location>
</feature>
<dbReference type="InterPro" id="IPR043502">
    <property type="entry name" value="DNA/RNA_pol_sf"/>
</dbReference>
<name>A0A6A4SVJ1_SCOMX</name>
<evidence type="ECO:0000313" key="2">
    <source>
        <dbReference type="EMBL" id="KAF0039256.1"/>
    </source>
</evidence>
<evidence type="ECO:0000313" key="3">
    <source>
        <dbReference type="Proteomes" id="UP000438429"/>
    </source>
</evidence>
<dbReference type="PANTHER" id="PTHR47510">
    <property type="entry name" value="REVERSE TRANSCRIPTASE DOMAIN-CONTAINING PROTEIN"/>
    <property type="match status" value="1"/>
</dbReference>
<dbReference type="PANTHER" id="PTHR47510:SF3">
    <property type="entry name" value="ENDO_EXONUCLEASE_PHOSPHATASE DOMAIN-CONTAINING PROTEIN"/>
    <property type="match status" value="1"/>
</dbReference>
<proteinExistence type="predicted"/>
<dbReference type="Proteomes" id="UP000438429">
    <property type="component" value="Unassembled WGS sequence"/>
</dbReference>
<gene>
    <name evidence="2" type="ORF">F2P81_007491</name>
</gene>
<evidence type="ECO:0000259" key="1">
    <source>
        <dbReference type="Pfam" id="PF00078"/>
    </source>
</evidence>
<comment type="caution">
    <text evidence="2">The sequence shown here is derived from an EMBL/GenBank/DDBJ whole genome shotgun (WGS) entry which is preliminary data.</text>
</comment>
<protein>
    <recommendedName>
        <fullName evidence="1">Reverse transcriptase domain-containing protein</fullName>
    </recommendedName>
</protein>
<dbReference type="InterPro" id="IPR000477">
    <property type="entry name" value="RT_dom"/>
</dbReference>
<dbReference type="CDD" id="cd01650">
    <property type="entry name" value="RT_nLTR_like"/>
    <property type="match status" value="1"/>
</dbReference>
<accession>A0A6A4SVJ1</accession>
<dbReference type="AlphaFoldDB" id="A0A6A4SVJ1"/>